<keyword evidence="3 4" id="KW-0408">Iron</keyword>
<dbReference type="SUPFAM" id="SSF46626">
    <property type="entry name" value="Cytochrome c"/>
    <property type="match status" value="1"/>
</dbReference>
<evidence type="ECO:0000256" key="1">
    <source>
        <dbReference type="ARBA" id="ARBA00022617"/>
    </source>
</evidence>
<feature type="signal peptide" evidence="5">
    <location>
        <begin position="1"/>
        <end position="16"/>
    </location>
</feature>
<comment type="caution">
    <text evidence="7">The sequence shown here is derived from an EMBL/GenBank/DDBJ whole genome shotgun (WGS) entry which is preliminary data.</text>
</comment>
<evidence type="ECO:0000256" key="4">
    <source>
        <dbReference type="PROSITE-ProRule" id="PRU00433"/>
    </source>
</evidence>
<organism evidence="7">
    <name type="scientific">Aquifex aeolicus</name>
    <dbReference type="NCBI Taxonomy" id="63363"/>
    <lineage>
        <taxon>Bacteria</taxon>
        <taxon>Pseudomonadati</taxon>
        <taxon>Aquificota</taxon>
        <taxon>Aquificia</taxon>
        <taxon>Aquificales</taxon>
        <taxon>Aquificaceae</taxon>
        <taxon>Aquifex</taxon>
    </lineage>
</organism>
<dbReference type="EMBL" id="DRNB01000252">
    <property type="protein sequence ID" value="HHJ64634.1"/>
    <property type="molecule type" value="Genomic_DNA"/>
</dbReference>
<keyword evidence="1 4" id="KW-0349">Heme</keyword>
<evidence type="ECO:0000256" key="5">
    <source>
        <dbReference type="SAM" id="SignalP"/>
    </source>
</evidence>
<feature type="chain" id="PRO_5027564813" evidence="5">
    <location>
        <begin position="17"/>
        <end position="102"/>
    </location>
</feature>
<reference evidence="7" key="1">
    <citation type="journal article" date="2020" name="mSystems">
        <title>Genome- and Community-Level Interaction Insights into Carbon Utilization and Element Cycling Functions of Hydrothermarchaeota in Hydrothermal Sediment.</title>
        <authorList>
            <person name="Zhou Z."/>
            <person name="Liu Y."/>
            <person name="Xu W."/>
            <person name="Pan J."/>
            <person name="Luo Z.H."/>
            <person name="Li M."/>
        </authorList>
    </citation>
    <scope>NUCLEOTIDE SEQUENCE [LARGE SCALE GENOMIC DNA]</scope>
    <source>
        <strain evidence="7">HyVt-501</strain>
    </source>
</reference>
<dbReference type="AlphaFoldDB" id="A0A7C5Q2T4"/>
<dbReference type="GO" id="GO:0046872">
    <property type="term" value="F:metal ion binding"/>
    <property type="evidence" value="ECO:0007669"/>
    <property type="project" value="UniProtKB-KW"/>
</dbReference>
<dbReference type="GO" id="GO:0020037">
    <property type="term" value="F:heme binding"/>
    <property type="evidence" value="ECO:0007669"/>
    <property type="project" value="InterPro"/>
</dbReference>
<gene>
    <name evidence="7" type="ORF">ENJ61_06965</name>
</gene>
<dbReference type="PROSITE" id="PS51007">
    <property type="entry name" value="CYTC"/>
    <property type="match status" value="1"/>
</dbReference>
<keyword evidence="2 4" id="KW-0479">Metal-binding</keyword>
<accession>A0A7C5Q2T4</accession>
<protein>
    <submittedName>
        <fullName evidence="7">C-type cytochrome</fullName>
    </submittedName>
</protein>
<evidence type="ECO:0000313" key="7">
    <source>
        <dbReference type="EMBL" id="HHJ64634.1"/>
    </source>
</evidence>
<dbReference type="Gene3D" id="1.10.760.10">
    <property type="entry name" value="Cytochrome c-like domain"/>
    <property type="match status" value="1"/>
</dbReference>
<sequence>MKGLLLSLGLAGLVFAGGESIFNSKGCNACHKPDQDTPMAPSLKTIQGKYGGDVDAMVKYLKGQGSPKVWPEKAAIMNPQLDRLKGLSDSELKALAEYMLGK</sequence>
<proteinExistence type="predicted"/>
<name>A0A7C5Q2T4_AQUAO</name>
<evidence type="ECO:0000259" key="6">
    <source>
        <dbReference type="PROSITE" id="PS51007"/>
    </source>
</evidence>
<dbReference type="GO" id="GO:0009055">
    <property type="term" value="F:electron transfer activity"/>
    <property type="evidence" value="ECO:0007669"/>
    <property type="project" value="InterPro"/>
</dbReference>
<dbReference type="InterPro" id="IPR036909">
    <property type="entry name" value="Cyt_c-like_dom_sf"/>
</dbReference>
<feature type="domain" description="Cytochrome c" evidence="6">
    <location>
        <begin position="13"/>
        <end position="102"/>
    </location>
</feature>
<dbReference type="Pfam" id="PF00034">
    <property type="entry name" value="Cytochrom_C"/>
    <property type="match status" value="1"/>
</dbReference>
<dbReference type="Proteomes" id="UP000885792">
    <property type="component" value="Unassembled WGS sequence"/>
</dbReference>
<evidence type="ECO:0000256" key="2">
    <source>
        <dbReference type="ARBA" id="ARBA00022723"/>
    </source>
</evidence>
<keyword evidence="5" id="KW-0732">Signal</keyword>
<dbReference type="InterPro" id="IPR009056">
    <property type="entry name" value="Cyt_c-like_dom"/>
</dbReference>
<evidence type="ECO:0000256" key="3">
    <source>
        <dbReference type="ARBA" id="ARBA00023004"/>
    </source>
</evidence>